<protein>
    <submittedName>
        <fullName evidence="2">Methyltransferase type 11</fullName>
    </submittedName>
</protein>
<accession>A0A317FWK3</accession>
<gene>
    <name evidence="2" type="ORF">CPT75_02445</name>
</gene>
<keyword evidence="3" id="KW-1185">Reference proteome</keyword>
<keyword evidence="2" id="KW-0489">Methyltransferase</keyword>
<dbReference type="Proteomes" id="UP000245488">
    <property type="component" value="Chromosome"/>
</dbReference>
<comment type="caution">
    <text evidence="2">The sequence shown here is derived from an EMBL/GenBank/DDBJ whole genome shotgun (WGS) entry which is preliminary data.</text>
</comment>
<dbReference type="GO" id="GO:0008757">
    <property type="term" value="F:S-adenosylmethionine-dependent methyltransferase activity"/>
    <property type="evidence" value="ECO:0007669"/>
    <property type="project" value="InterPro"/>
</dbReference>
<dbReference type="RefSeq" id="WP_051199503.1">
    <property type="nucleotide sequence ID" value="NZ_CM009896.1"/>
</dbReference>
<dbReference type="InterPro" id="IPR036736">
    <property type="entry name" value="ACP-like_sf"/>
</dbReference>
<dbReference type="Pfam" id="PF08241">
    <property type="entry name" value="Methyltransf_11"/>
    <property type="match status" value="1"/>
</dbReference>
<dbReference type="EMBL" id="NXNG01000001">
    <property type="protein sequence ID" value="PWT26055.1"/>
    <property type="molecule type" value="Genomic_DNA"/>
</dbReference>
<dbReference type="InterPro" id="IPR009081">
    <property type="entry name" value="PP-bd_ACP"/>
</dbReference>
<dbReference type="InterPro" id="IPR013216">
    <property type="entry name" value="Methyltransf_11"/>
</dbReference>
<proteinExistence type="predicted"/>
<name>A0A317FWK3_BUTFI</name>
<dbReference type="CDD" id="cd02440">
    <property type="entry name" value="AdoMet_MTases"/>
    <property type="match status" value="1"/>
</dbReference>
<dbReference type="Gene3D" id="1.10.1200.10">
    <property type="entry name" value="ACP-like"/>
    <property type="match status" value="1"/>
</dbReference>
<sequence>MNKTDILDKLQEIFRDIFGNPSLIINEKTNQNDIDGWDSLTHITILEAVQDEFALSFSLEEMIELNDVRKIVDIIIRDGDDSGLERYGSKQWNASYTRGGNILFYPHEEIIRFVNKYVRKRHDINVFEDILPLLSSEKNFSSLDLGCGIGRHVKYLDESGLNPYGIDLSETAISKGKEWLISIGKKELADKLTIGSVTNLPYEDNTFGICVSHGVLDSMPREIAVKGMQEVKRVLLPGALMYLDLIMGTELIEGDTIVDDGYEQGTIQSYFTVDSIKEFLSEFDIIDFNIITSTDDTGTLRNKRAHLIIKNLK</sequence>
<feature type="domain" description="Carrier" evidence="1">
    <location>
        <begin position="1"/>
        <end position="79"/>
    </location>
</feature>
<dbReference type="GO" id="GO:0032259">
    <property type="term" value="P:methylation"/>
    <property type="evidence" value="ECO:0007669"/>
    <property type="project" value="UniProtKB-KW"/>
</dbReference>
<dbReference type="Gene3D" id="3.40.50.150">
    <property type="entry name" value="Vaccinia Virus protein VP39"/>
    <property type="match status" value="1"/>
</dbReference>
<dbReference type="Pfam" id="PF00550">
    <property type="entry name" value="PP-binding"/>
    <property type="match status" value="1"/>
</dbReference>
<evidence type="ECO:0000313" key="2">
    <source>
        <dbReference type="EMBL" id="PWT26055.1"/>
    </source>
</evidence>
<evidence type="ECO:0000313" key="3">
    <source>
        <dbReference type="Proteomes" id="UP000245488"/>
    </source>
</evidence>
<dbReference type="PROSITE" id="PS50075">
    <property type="entry name" value="CARRIER"/>
    <property type="match status" value="1"/>
</dbReference>
<dbReference type="SUPFAM" id="SSF47336">
    <property type="entry name" value="ACP-like"/>
    <property type="match status" value="1"/>
</dbReference>
<dbReference type="SUPFAM" id="SSF53335">
    <property type="entry name" value="S-adenosyl-L-methionine-dependent methyltransferases"/>
    <property type="match status" value="1"/>
</dbReference>
<dbReference type="AlphaFoldDB" id="A0A317FWK3"/>
<evidence type="ECO:0000259" key="1">
    <source>
        <dbReference type="PROSITE" id="PS50075"/>
    </source>
</evidence>
<reference evidence="2 3" key="1">
    <citation type="submission" date="2017-09" db="EMBL/GenBank/DDBJ databases">
        <title>High-quality draft genome sequence of Butyrivibrio fibrisolvens INBov1, isolated from cow rumen.</title>
        <authorList>
            <person name="Rodriguez Hernaez J."/>
            <person name="Rivarola M."/>
            <person name="Paniego N."/>
            <person name="Cravero S."/>
            <person name="Ceron Cucchi M."/>
            <person name="Martinez M.C."/>
        </authorList>
    </citation>
    <scope>NUCLEOTIDE SEQUENCE [LARGE SCALE GENOMIC DNA]</scope>
    <source>
        <strain evidence="2 3">INBov1</strain>
    </source>
</reference>
<keyword evidence="2" id="KW-0808">Transferase</keyword>
<organism evidence="2 3">
    <name type="scientific">Butyrivibrio fibrisolvens</name>
    <dbReference type="NCBI Taxonomy" id="831"/>
    <lineage>
        <taxon>Bacteria</taxon>
        <taxon>Bacillati</taxon>
        <taxon>Bacillota</taxon>
        <taxon>Clostridia</taxon>
        <taxon>Lachnospirales</taxon>
        <taxon>Lachnospiraceae</taxon>
        <taxon>Butyrivibrio</taxon>
    </lineage>
</organism>
<dbReference type="InterPro" id="IPR029063">
    <property type="entry name" value="SAM-dependent_MTases_sf"/>
</dbReference>